<dbReference type="SUPFAM" id="SSF109604">
    <property type="entry name" value="HD-domain/PDEase-like"/>
    <property type="match status" value="1"/>
</dbReference>
<dbReference type="OrthoDB" id="9808993at2"/>
<dbReference type="AlphaFoldDB" id="A0A3L9LYL7"/>
<keyword evidence="3" id="KW-1185">Reference proteome</keyword>
<dbReference type="Gene3D" id="1.10.3210.10">
    <property type="entry name" value="Hypothetical protein af1432"/>
    <property type="match status" value="1"/>
</dbReference>
<evidence type="ECO:0000259" key="1">
    <source>
        <dbReference type="Pfam" id="PF13223"/>
    </source>
</evidence>
<accession>A0A3L9LYL7</accession>
<dbReference type="Pfam" id="PF13223">
    <property type="entry name" value="DUF4031"/>
    <property type="match status" value="1"/>
</dbReference>
<dbReference type="PANTHER" id="PTHR21174">
    <property type="match status" value="1"/>
</dbReference>
<evidence type="ECO:0000313" key="3">
    <source>
        <dbReference type="Proteomes" id="UP000277871"/>
    </source>
</evidence>
<comment type="caution">
    <text evidence="2">The sequence shown here is derived from an EMBL/GenBank/DDBJ whole genome shotgun (WGS) entry which is preliminary data.</text>
</comment>
<evidence type="ECO:0000313" key="2">
    <source>
        <dbReference type="EMBL" id="RLY92189.1"/>
    </source>
</evidence>
<feature type="domain" description="DUF4031" evidence="1">
    <location>
        <begin position="3"/>
        <end position="77"/>
    </location>
</feature>
<dbReference type="Proteomes" id="UP000277871">
    <property type="component" value="Unassembled WGS sequence"/>
</dbReference>
<proteinExistence type="predicted"/>
<dbReference type="InterPro" id="IPR025109">
    <property type="entry name" value="DUF4031"/>
</dbReference>
<dbReference type="EMBL" id="RDEX01000002">
    <property type="protein sequence ID" value="RLY92189.1"/>
    <property type="molecule type" value="Genomic_DNA"/>
</dbReference>
<protein>
    <submittedName>
        <fullName evidence="2">DUF4031 domain-containing protein</fullName>
    </submittedName>
</protein>
<gene>
    <name evidence="2" type="ORF">EAE32_08475</name>
</gene>
<dbReference type="InterPro" id="IPR009218">
    <property type="entry name" value="HD_phosphohydro"/>
</dbReference>
<reference evidence="2 3" key="1">
    <citation type="submission" date="2018-10" db="EMBL/GenBank/DDBJ databases">
        <title>Kocuria tytonicola, new bacteria from the preen glands of American barn owls (Tyto furcata).</title>
        <authorList>
            <person name="Braun M.S."/>
            <person name="Wang E."/>
            <person name="Zimmermann S."/>
            <person name="Boutin S."/>
            <person name="Wagner H."/>
            <person name="Wink M."/>
        </authorList>
    </citation>
    <scope>NUCLEOTIDE SEQUENCE [LARGE SCALE GENOMIC DNA]</scope>
    <source>
        <strain evidence="2 3">473</strain>
    </source>
</reference>
<sequence length="293" mass="32948">MTVYIDPPRWPAHGTVFSHLVSDASLEELHGFARSLGVSERAFDQDHYDVPAHRHEDAVTLGARAVDGKQLARILIASGLRIPARRRPAKLAAALTARWRHHFPAHPDLGRELLGRWGETHRVYHGPEHLLHVLESLDRLTDLHTRSELLLAAWFHDAVHEGRAGQDERDSADLARRLLTANGWASAPAERVATLVLVTAEHDPDPQDEDACLLVDADLAVLGGDPDDYDRYRTAVRREYAHVPEEQFRAARAEVLTALRGLPQLFHHPAAVDLWEERARQNLEREIAELTGR</sequence>
<name>A0A3L9LYL7_9MICC</name>
<dbReference type="PANTHER" id="PTHR21174:SF0">
    <property type="entry name" value="HD PHOSPHOHYDROLASE FAMILY PROTEIN-RELATED"/>
    <property type="match status" value="1"/>
</dbReference>
<organism evidence="2 3">
    <name type="scientific">Kocuria tytonicola</name>
    <dbReference type="NCBI Taxonomy" id="2055946"/>
    <lineage>
        <taxon>Bacteria</taxon>
        <taxon>Bacillati</taxon>
        <taxon>Actinomycetota</taxon>
        <taxon>Actinomycetes</taxon>
        <taxon>Micrococcales</taxon>
        <taxon>Micrococcaceae</taxon>
        <taxon>Kocuria</taxon>
    </lineage>
</organism>
<dbReference type="RefSeq" id="WP_121845398.1">
    <property type="nucleotide sequence ID" value="NZ_PHOA01000014.1"/>
</dbReference>